<protein>
    <submittedName>
        <fullName evidence="1">Uncharacterized protein</fullName>
    </submittedName>
</protein>
<reference evidence="1 2" key="1">
    <citation type="submission" date="2017-07" db="EMBL/GenBank/DDBJ databases">
        <title>A draft genome sequence of Gluconacetobacter entanii LTH 4560.</title>
        <authorList>
            <person name="Skraban J."/>
            <person name="Cleenwerck I."/>
            <person name="Vandamme P."/>
            <person name="Trcek J."/>
        </authorList>
    </citation>
    <scope>NUCLEOTIDE SEQUENCE [LARGE SCALE GENOMIC DNA]</scope>
    <source>
        <strain evidence="1 2">LTH 4560</strain>
    </source>
</reference>
<evidence type="ECO:0000313" key="2">
    <source>
        <dbReference type="Proteomes" id="UP000248301"/>
    </source>
</evidence>
<name>A0A318PUU2_9PROT</name>
<dbReference type="EMBL" id="NKUF01000021">
    <property type="protein sequence ID" value="PYD62855.1"/>
    <property type="molecule type" value="Genomic_DNA"/>
</dbReference>
<comment type="caution">
    <text evidence="1">The sequence shown here is derived from an EMBL/GenBank/DDBJ whole genome shotgun (WGS) entry which is preliminary data.</text>
</comment>
<sequence length="92" mass="10330">MRLFPVVPGMASPYVAGRRDAKTVLDKTPASSVMIGLLDTLGRSSHRGIMSRYGFFVLYDMWFRVLTIRATDTMCLRRPAGSSRLMSRNPFA</sequence>
<dbReference type="AlphaFoldDB" id="A0A318PUU2"/>
<evidence type="ECO:0000313" key="1">
    <source>
        <dbReference type="EMBL" id="PYD62855.1"/>
    </source>
</evidence>
<accession>A0A318PUU2</accession>
<gene>
    <name evidence="1" type="ORF">CFR72_10145</name>
</gene>
<proteinExistence type="predicted"/>
<dbReference type="Proteomes" id="UP000248301">
    <property type="component" value="Unassembled WGS sequence"/>
</dbReference>
<organism evidence="1 2">
    <name type="scientific">Gluconacetobacter entanii</name>
    <dbReference type="NCBI Taxonomy" id="108528"/>
    <lineage>
        <taxon>Bacteria</taxon>
        <taxon>Pseudomonadati</taxon>
        <taxon>Pseudomonadota</taxon>
        <taxon>Alphaproteobacteria</taxon>
        <taxon>Acetobacterales</taxon>
        <taxon>Acetobacteraceae</taxon>
        <taxon>Gluconacetobacter</taxon>
    </lineage>
</organism>